<feature type="domain" description="UspA" evidence="2">
    <location>
        <begin position="1"/>
        <end position="138"/>
    </location>
</feature>
<dbReference type="InterPro" id="IPR014729">
    <property type="entry name" value="Rossmann-like_a/b/a_fold"/>
</dbReference>
<evidence type="ECO:0000259" key="2">
    <source>
        <dbReference type="Pfam" id="PF00582"/>
    </source>
</evidence>
<dbReference type="CDD" id="cd00293">
    <property type="entry name" value="USP-like"/>
    <property type="match status" value="2"/>
</dbReference>
<evidence type="ECO:0000256" key="1">
    <source>
        <dbReference type="ARBA" id="ARBA00008791"/>
    </source>
</evidence>
<accession>A0ABD5R3K3</accession>
<dbReference type="PRINTS" id="PR01438">
    <property type="entry name" value="UNVRSLSTRESS"/>
</dbReference>
<evidence type="ECO:0000313" key="3">
    <source>
        <dbReference type="EMBL" id="MFC5279488.1"/>
    </source>
</evidence>
<dbReference type="InterPro" id="IPR006015">
    <property type="entry name" value="Universal_stress_UspA"/>
</dbReference>
<organism evidence="3 4">
    <name type="scientific">Halorubrum rubrum</name>
    <dbReference type="NCBI Taxonomy" id="1126240"/>
    <lineage>
        <taxon>Archaea</taxon>
        <taxon>Methanobacteriati</taxon>
        <taxon>Methanobacteriota</taxon>
        <taxon>Stenosarchaea group</taxon>
        <taxon>Halobacteria</taxon>
        <taxon>Halobacteriales</taxon>
        <taxon>Haloferacaceae</taxon>
        <taxon>Halorubrum</taxon>
    </lineage>
</organism>
<dbReference type="RefSeq" id="WP_256412869.1">
    <property type="nucleotide sequence ID" value="NZ_JANHDM010000014.1"/>
</dbReference>
<feature type="domain" description="UspA" evidence="2">
    <location>
        <begin position="149"/>
        <end position="299"/>
    </location>
</feature>
<dbReference type="PANTHER" id="PTHR46268:SF6">
    <property type="entry name" value="UNIVERSAL STRESS PROTEIN UP12"/>
    <property type="match status" value="1"/>
</dbReference>
<dbReference type="Pfam" id="PF00582">
    <property type="entry name" value="Usp"/>
    <property type="match status" value="2"/>
</dbReference>
<keyword evidence="4" id="KW-1185">Reference proteome</keyword>
<reference evidence="3 4" key="1">
    <citation type="journal article" date="2019" name="Int. J. Syst. Evol. Microbiol.">
        <title>The Global Catalogue of Microorganisms (GCM) 10K type strain sequencing project: providing services to taxonomists for standard genome sequencing and annotation.</title>
        <authorList>
            <consortium name="The Broad Institute Genomics Platform"/>
            <consortium name="The Broad Institute Genome Sequencing Center for Infectious Disease"/>
            <person name="Wu L."/>
            <person name="Ma J."/>
        </authorList>
    </citation>
    <scope>NUCLEOTIDE SEQUENCE [LARGE SCALE GENOMIC DNA]</scope>
    <source>
        <strain evidence="3 4">CGMCC 1.12124</strain>
    </source>
</reference>
<dbReference type="AlphaFoldDB" id="A0ABD5R3K3"/>
<gene>
    <name evidence="3" type="ORF">ACFPM1_12075</name>
</gene>
<comment type="similarity">
    <text evidence="1">Belongs to the universal stress protein A family.</text>
</comment>
<proteinExistence type="inferred from homology"/>
<dbReference type="SUPFAM" id="SSF52402">
    <property type="entry name" value="Adenine nucleotide alpha hydrolases-like"/>
    <property type="match status" value="2"/>
</dbReference>
<name>A0ABD5R3K3_9EURY</name>
<protein>
    <submittedName>
        <fullName evidence="3">Universal stress protein</fullName>
    </submittedName>
</protein>
<dbReference type="Proteomes" id="UP001596118">
    <property type="component" value="Unassembled WGS sequence"/>
</dbReference>
<sequence length="302" mass="31502">MYDDLLLPFDGSDGAADVLGHAADIAGATDATVHVLFVADTARDSVTVIEGRTVDVLEERGERLVSEATEALEAAGVDHDATVRQGNPAPTIVDHAEREGHDLIVMPTRGREGLSRHLLGSVAEKVVRHSTVPVLTTRMRPDERRVFPYERILIPTDGSAGAAAGVEHGLALAAALDATVHGLTVVDDEGFDPLSGLLSEGVDDEDDADAPASVVDGKAAANAALDDLVDAAERHGVAEFGRHVERGDPVETIVDAVAELDAHAVVMGATGDHGDERVLLGSVAERTVRTAPVPVITVRDGT</sequence>
<evidence type="ECO:0000313" key="4">
    <source>
        <dbReference type="Proteomes" id="UP001596118"/>
    </source>
</evidence>
<dbReference type="EMBL" id="JBHSKY010000011">
    <property type="protein sequence ID" value="MFC5279488.1"/>
    <property type="molecule type" value="Genomic_DNA"/>
</dbReference>
<dbReference type="Gene3D" id="3.40.50.620">
    <property type="entry name" value="HUPs"/>
    <property type="match status" value="2"/>
</dbReference>
<dbReference type="InterPro" id="IPR006016">
    <property type="entry name" value="UspA"/>
</dbReference>
<dbReference type="PANTHER" id="PTHR46268">
    <property type="entry name" value="STRESS RESPONSE PROTEIN NHAX"/>
    <property type="match status" value="1"/>
</dbReference>
<comment type="caution">
    <text evidence="3">The sequence shown here is derived from an EMBL/GenBank/DDBJ whole genome shotgun (WGS) entry which is preliminary data.</text>
</comment>